<dbReference type="STRING" id="230819.A0A5C3KHV9"/>
<dbReference type="PANTHER" id="PTHR43439:SF2">
    <property type="entry name" value="ENZYME, PUTATIVE (JCVI)-RELATED"/>
    <property type="match status" value="1"/>
</dbReference>
<accession>A0A5C3KHV9</accession>
<dbReference type="PANTHER" id="PTHR43439">
    <property type="entry name" value="PHENYLACETATE-COENZYME A LIGASE"/>
    <property type="match status" value="1"/>
</dbReference>
<name>A0A5C3KHV9_COPMA</name>
<dbReference type="Pfam" id="PF00501">
    <property type="entry name" value="AMP-binding"/>
    <property type="match status" value="1"/>
</dbReference>
<sequence length="615" mass="67486">MSTISAEDRIPVERVPKTQALVSKTFTSPPLDGSLHPAELYKWNSDNNSDHPLFLFDDDGEVTTIRWPETVEAINCGVKRVRKIMNWSVGLYKPPIIGILAASDTITYFVMMTAIYRAGYVAFPISPRNSPAAIAHLVKELDVRHILVGQEPKVQGLASEALKRLSTSIVQPQTSNMPLFDDLYGQPKVSPQDIVYERRGINDVIIYLHSSGSTSHPKPIPITNRRFLELSLAYHFGDVDVTGLIFSLHIVPMFHALGVMQMACIVSTGIVASVFKPQFPAQVPGVKAHYDASVATDTDVVISVPSIIEEWAANLECVRWLASRTGVICGGGSLSDSVGSYLASQGVNTNTLYGSTECGGMSSILTTKSIDDWGYFAFARNITPQLIPQGDGICELILVSQPFCKLLVTNTTVGGMNAFATSDLLVRHPTNPDLWKIYGRSDDQIIHTTGEKTNPCPLEAILNQDPHIKGAVMFGHRRSRAGFVVEPHPSFAFDIKDEVKLADFCNKIWPSVQKANAFAPQHSRVFQDMIIAADCSKSFTYTAKGTARRQAVLEDYEVEISQLYDSISALSQEPVPLPSNWSPETTHDFVRKVVSSTLATAVSDRGDLFHAGCDR</sequence>
<dbReference type="Gene3D" id="3.40.50.12780">
    <property type="entry name" value="N-terminal domain of ligase-like"/>
    <property type="match status" value="1"/>
</dbReference>
<dbReference type="Pfam" id="PF23562">
    <property type="entry name" value="AMP-binding_C_3"/>
    <property type="match status" value="1"/>
</dbReference>
<dbReference type="InterPro" id="IPR042099">
    <property type="entry name" value="ANL_N_sf"/>
</dbReference>
<evidence type="ECO:0000313" key="5">
    <source>
        <dbReference type="Proteomes" id="UP000307440"/>
    </source>
</evidence>
<evidence type="ECO:0000313" key="4">
    <source>
        <dbReference type="EMBL" id="TFK19455.1"/>
    </source>
</evidence>
<dbReference type="InterPro" id="IPR051414">
    <property type="entry name" value="Adenylate-forming_Reductase"/>
</dbReference>
<feature type="domain" description="AMP-dependent synthetase/ligase" evidence="3">
    <location>
        <begin position="88"/>
        <end position="364"/>
    </location>
</feature>
<proteinExistence type="predicted"/>
<dbReference type="PROSITE" id="PS00455">
    <property type="entry name" value="AMP_BINDING"/>
    <property type="match status" value="1"/>
</dbReference>
<evidence type="ECO:0000256" key="2">
    <source>
        <dbReference type="ARBA" id="ARBA00022553"/>
    </source>
</evidence>
<dbReference type="InterPro" id="IPR020845">
    <property type="entry name" value="AMP-binding_CS"/>
</dbReference>
<dbReference type="InterPro" id="IPR000873">
    <property type="entry name" value="AMP-dep_synth/lig_dom"/>
</dbReference>
<evidence type="ECO:0000259" key="3">
    <source>
        <dbReference type="Pfam" id="PF00501"/>
    </source>
</evidence>
<gene>
    <name evidence="4" type="ORF">FA15DRAFT_173962</name>
</gene>
<dbReference type="EMBL" id="ML210339">
    <property type="protein sequence ID" value="TFK19455.1"/>
    <property type="molecule type" value="Genomic_DNA"/>
</dbReference>
<dbReference type="OrthoDB" id="429813at2759"/>
<keyword evidence="5" id="KW-1185">Reference proteome</keyword>
<dbReference type="SUPFAM" id="SSF56801">
    <property type="entry name" value="Acetyl-CoA synthetase-like"/>
    <property type="match status" value="1"/>
</dbReference>
<keyword evidence="1" id="KW-0596">Phosphopantetheine</keyword>
<protein>
    <submittedName>
        <fullName evidence="4">Acetyl-CoA synthetase-like protein</fullName>
    </submittedName>
</protein>
<dbReference type="Proteomes" id="UP000307440">
    <property type="component" value="Unassembled WGS sequence"/>
</dbReference>
<dbReference type="AlphaFoldDB" id="A0A5C3KHV9"/>
<keyword evidence="2" id="KW-0597">Phosphoprotein</keyword>
<reference evidence="4 5" key="1">
    <citation type="journal article" date="2019" name="Nat. Ecol. Evol.">
        <title>Megaphylogeny resolves global patterns of mushroom evolution.</title>
        <authorList>
            <person name="Varga T."/>
            <person name="Krizsan K."/>
            <person name="Foldi C."/>
            <person name="Dima B."/>
            <person name="Sanchez-Garcia M."/>
            <person name="Sanchez-Ramirez S."/>
            <person name="Szollosi G.J."/>
            <person name="Szarkandi J.G."/>
            <person name="Papp V."/>
            <person name="Albert L."/>
            <person name="Andreopoulos W."/>
            <person name="Angelini C."/>
            <person name="Antonin V."/>
            <person name="Barry K.W."/>
            <person name="Bougher N.L."/>
            <person name="Buchanan P."/>
            <person name="Buyck B."/>
            <person name="Bense V."/>
            <person name="Catcheside P."/>
            <person name="Chovatia M."/>
            <person name="Cooper J."/>
            <person name="Damon W."/>
            <person name="Desjardin D."/>
            <person name="Finy P."/>
            <person name="Geml J."/>
            <person name="Haridas S."/>
            <person name="Hughes K."/>
            <person name="Justo A."/>
            <person name="Karasinski D."/>
            <person name="Kautmanova I."/>
            <person name="Kiss B."/>
            <person name="Kocsube S."/>
            <person name="Kotiranta H."/>
            <person name="LaButti K.M."/>
            <person name="Lechner B.E."/>
            <person name="Liimatainen K."/>
            <person name="Lipzen A."/>
            <person name="Lukacs Z."/>
            <person name="Mihaltcheva S."/>
            <person name="Morgado L.N."/>
            <person name="Niskanen T."/>
            <person name="Noordeloos M.E."/>
            <person name="Ohm R.A."/>
            <person name="Ortiz-Santana B."/>
            <person name="Ovrebo C."/>
            <person name="Racz N."/>
            <person name="Riley R."/>
            <person name="Savchenko A."/>
            <person name="Shiryaev A."/>
            <person name="Soop K."/>
            <person name="Spirin V."/>
            <person name="Szebenyi C."/>
            <person name="Tomsovsky M."/>
            <person name="Tulloss R.E."/>
            <person name="Uehling J."/>
            <person name="Grigoriev I.V."/>
            <person name="Vagvolgyi C."/>
            <person name="Papp T."/>
            <person name="Martin F.M."/>
            <person name="Miettinen O."/>
            <person name="Hibbett D.S."/>
            <person name="Nagy L.G."/>
        </authorList>
    </citation>
    <scope>NUCLEOTIDE SEQUENCE [LARGE SCALE GENOMIC DNA]</scope>
    <source>
        <strain evidence="4 5">CBS 121175</strain>
    </source>
</reference>
<evidence type="ECO:0000256" key="1">
    <source>
        <dbReference type="ARBA" id="ARBA00022450"/>
    </source>
</evidence>
<organism evidence="4 5">
    <name type="scientific">Coprinopsis marcescibilis</name>
    <name type="common">Agaric fungus</name>
    <name type="synonym">Psathyrella marcescibilis</name>
    <dbReference type="NCBI Taxonomy" id="230819"/>
    <lineage>
        <taxon>Eukaryota</taxon>
        <taxon>Fungi</taxon>
        <taxon>Dikarya</taxon>
        <taxon>Basidiomycota</taxon>
        <taxon>Agaricomycotina</taxon>
        <taxon>Agaricomycetes</taxon>
        <taxon>Agaricomycetidae</taxon>
        <taxon>Agaricales</taxon>
        <taxon>Agaricineae</taxon>
        <taxon>Psathyrellaceae</taxon>
        <taxon>Coprinopsis</taxon>
    </lineage>
</organism>